<evidence type="ECO:0000313" key="3">
    <source>
        <dbReference type="Proteomes" id="UP000179157"/>
    </source>
</evidence>
<proteinExistence type="predicted"/>
<dbReference type="Proteomes" id="UP000179157">
    <property type="component" value="Unassembled WGS sequence"/>
</dbReference>
<protein>
    <submittedName>
        <fullName evidence="2">Uncharacterized protein</fullName>
    </submittedName>
</protein>
<accession>A0A1F5UXM7</accession>
<comment type="caution">
    <text evidence="2">The sequence shown here is derived from an EMBL/GenBank/DDBJ whole genome shotgun (WGS) entry which is preliminary data.</text>
</comment>
<gene>
    <name evidence="2" type="ORF">A2Z21_00795</name>
</gene>
<dbReference type="EMBL" id="MFGX01000045">
    <property type="protein sequence ID" value="OGF55929.1"/>
    <property type="molecule type" value="Genomic_DNA"/>
</dbReference>
<name>A0A1F5UXM7_FRAXR</name>
<feature type="region of interest" description="Disordered" evidence="1">
    <location>
        <begin position="94"/>
        <end position="122"/>
    </location>
</feature>
<reference evidence="2 3" key="1">
    <citation type="journal article" date="2016" name="Nat. Commun.">
        <title>Thousands of microbial genomes shed light on interconnected biogeochemical processes in an aquifer system.</title>
        <authorList>
            <person name="Anantharaman K."/>
            <person name="Brown C.T."/>
            <person name="Hug L.A."/>
            <person name="Sharon I."/>
            <person name="Castelle C.J."/>
            <person name="Probst A.J."/>
            <person name="Thomas B.C."/>
            <person name="Singh A."/>
            <person name="Wilkins M.J."/>
            <person name="Karaoz U."/>
            <person name="Brodie E.L."/>
            <person name="Williams K.H."/>
            <person name="Hubbard S.S."/>
            <person name="Banfield J.F."/>
        </authorList>
    </citation>
    <scope>NUCLEOTIDE SEQUENCE [LARGE SCALE GENOMIC DNA]</scope>
    <source>
        <strain evidence="3">RBG_16_55_9</strain>
    </source>
</reference>
<sequence length="122" mass="13300">MARAHRIEAHALDHLIHSGTGQFLRQAAQHSGISGGQGDVVVILVFMAYGDYMDARERLNVVSYAVIVGIEGVHQDGRSVSHFQGEHGLAVPSQDYIPFVGGRPQREGKQRSGNHKGHRHTA</sequence>
<evidence type="ECO:0000313" key="2">
    <source>
        <dbReference type="EMBL" id="OGF55929.1"/>
    </source>
</evidence>
<feature type="compositionally biased region" description="Basic residues" evidence="1">
    <location>
        <begin position="112"/>
        <end position="122"/>
    </location>
</feature>
<evidence type="ECO:0000256" key="1">
    <source>
        <dbReference type="SAM" id="MobiDB-lite"/>
    </source>
</evidence>
<dbReference type="AlphaFoldDB" id="A0A1F5UXM7"/>
<organism evidence="2 3">
    <name type="scientific">Fraserbacteria sp. (strain RBG_16_55_9)</name>
    <dbReference type="NCBI Taxonomy" id="1817864"/>
    <lineage>
        <taxon>Bacteria</taxon>
        <taxon>Candidatus Fraseribacteriota</taxon>
    </lineage>
</organism>